<dbReference type="Gene3D" id="3.90.650.10">
    <property type="entry name" value="PurM-like C-terminal domain"/>
    <property type="match status" value="1"/>
</dbReference>
<dbReference type="CDD" id="cd02194">
    <property type="entry name" value="ThiL"/>
    <property type="match status" value="1"/>
</dbReference>
<dbReference type="InterPro" id="IPR036921">
    <property type="entry name" value="PurM-like_N_sf"/>
</dbReference>
<name>A0AAE3HKV5_9GAMM</name>
<gene>
    <name evidence="2" type="primary">thiL</name>
    <name evidence="5" type="ORF">J2T55_000304</name>
</gene>
<dbReference type="InterPro" id="IPR036676">
    <property type="entry name" value="PurM-like_C_sf"/>
</dbReference>
<dbReference type="PIRSF" id="PIRSF005303">
    <property type="entry name" value="Thiam_monoph_kin"/>
    <property type="match status" value="1"/>
</dbReference>
<feature type="binding site" evidence="2">
    <location>
        <position position="143"/>
    </location>
    <ligand>
        <name>ATP</name>
        <dbReference type="ChEBI" id="CHEBI:30616"/>
    </ligand>
</feature>
<feature type="binding site" evidence="2">
    <location>
        <position position="204"/>
    </location>
    <ligand>
        <name>Mg(2+)</name>
        <dbReference type="ChEBI" id="CHEBI:18420"/>
        <label>3</label>
    </ligand>
</feature>
<keyword evidence="2" id="KW-0067">ATP-binding</keyword>
<feature type="binding site" evidence="2">
    <location>
        <position position="27"/>
    </location>
    <ligand>
        <name>Mg(2+)</name>
        <dbReference type="ChEBI" id="CHEBI:18420"/>
        <label>4</label>
    </ligand>
</feature>
<feature type="domain" description="PurM-like N-terminal" evidence="3">
    <location>
        <begin position="25"/>
        <end position="135"/>
    </location>
</feature>
<keyword evidence="1 2" id="KW-0784">Thiamine biosynthesis</keyword>
<dbReference type="NCBIfam" id="TIGR01379">
    <property type="entry name" value="thiL"/>
    <property type="match status" value="1"/>
</dbReference>
<keyword evidence="2" id="KW-0547">Nucleotide-binding</keyword>
<dbReference type="Proteomes" id="UP001204445">
    <property type="component" value="Unassembled WGS sequence"/>
</dbReference>
<organism evidence="5 6">
    <name type="scientific">Methylohalomonas lacus</name>
    <dbReference type="NCBI Taxonomy" id="398773"/>
    <lineage>
        <taxon>Bacteria</taxon>
        <taxon>Pseudomonadati</taxon>
        <taxon>Pseudomonadota</taxon>
        <taxon>Gammaproteobacteria</taxon>
        <taxon>Methylohalomonadales</taxon>
        <taxon>Methylohalomonadaceae</taxon>
        <taxon>Methylohalomonas</taxon>
    </lineage>
</organism>
<comment type="caution">
    <text evidence="5">The sequence shown here is derived from an EMBL/GenBank/DDBJ whole genome shotgun (WGS) entry which is preliminary data.</text>
</comment>
<comment type="caution">
    <text evidence="2">Lacks conserved residue(s) required for the propagation of feature annotation.</text>
</comment>
<dbReference type="SUPFAM" id="SSF56042">
    <property type="entry name" value="PurM C-terminal domain-like"/>
    <property type="match status" value="1"/>
</dbReference>
<dbReference type="SUPFAM" id="SSF55326">
    <property type="entry name" value="PurM N-terminal domain-like"/>
    <property type="match status" value="1"/>
</dbReference>
<feature type="binding site" evidence="2">
    <location>
        <position position="44"/>
    </location>
    <ligand>
        <name>Mg(2+)</name>
        <dbReference type="ChEBI" id="CHEBI:18420"/>
        <label>2</label>
    </ligand>
</feature>
<feature type="binding site" evidence="2">
    <location>
        <position position="42"/>
    </location>
    <ligand>
        <name>Mg(2+)</name>
        <dbReference type="ChEBI" id="CHEBI:18420"/>
        <label>4</label>
    </ligand>
</feature>
<feature type="binding site" evidence="2">
    <location>
        <position position="255"/>
    </location>
    <ligand>
        <name>substrate</name>
    </ligand>
</feature>
<dbReference type="GO" id="GO:0009030">
    <property type="term" value="F:thiamine-phosphate kinase activity"/>
    <property type="evidence" value="ECO:0007669"/>
    <property type="project" value="UniProtKB-UniRule"/>
</dbReference>
<comment type="catalytic activity">
    <reaction evidence="2">
        <text>thiamine phosphate + ATP = thiamine diphosphate + ADP</text>
        <dbReference type="Rhea" id="RHEA:15913"/>
        <dbReference type="ChEBI" id="CHEBI:30616"/>
        <dbReference type="ChEBI" id="CHEBI:37575"/>
        <dbReference type="ChEBI" id="CHEBI:58937"/>
        <dbReference type="ChEBI" id="CHEBI:456216"/>
        <dbReference type="EC" id="2.7.4.16"/>
    </reaction>
</comment>
<dbReference type="Gene3D" id="3.30.1330.10">
    <property type="entry name" value="PurM-like, N-terminal domain"/>
    <property type="match status" value="1"/>
</dbReference>
<protein>
    <recommendedName>
        <fullName evidence="2">Thiamine-monophosphate kinase</fullName>
        <shortName evidence="2">TMP kinase</shortName>
        <shortName evidence="2">Thiamine-phosphate kinase</shortName>
        <ecNumber evidence="2">2.7.4.16</ecNumber>
    </recommendedName>
</protein>
<comment type="pathway">
    <text evidence="2">Cofactor biosynthesis; thiamine diphosphate biosynthesis; thiamine diphosphate from thiamine phosphate: step 1/1.</text>
</comment>
<reference evidence="5" key="1">
    <citation type="submission" date="2022-08" db="EMBL/GenBank/DDBJ databases">
        <title>Genomic Encyclopedia of Type Strains, Phase III (KMG-III): the genomes of soil and plant-associated and newly described type strains.</title>
        <authorList>
            <person name="Whitman W."/>
        </authorList>
    </citation>
    <scope>NUCLEOTIDE SEQUENCE</scope>
    <source>
        <strain evidence="5">HMT 1</strain>
    </source>
</reference>
<dbReference type="InterPro" id="IPR006283">
    <property type="entry name" value="ThiL-like"/>
</dbReference>
<proteinExistence type="inferred from homology"/>
<keyword evidence="6" id="KW-1185">Reference proteome</keyword>
<dbReference type="Pfam" id="PF02769">
    <property type="entry name" value="AIRS_C"/>
    <property type="match status" value="1"/>
</dbReference>
<evidence type="ECO:0000256" key="2">
    <source>
        <dbReference type="HAMAP-Rule" id="MF_02128"/>
    </source>
</evidence>
<evidence type="ECO:0000313" key="5">
    <source>
        <dbReference type="EMBL" id="MCS3902308.1"/>
    </source>
</evidence>
<dbReference type="EMBL" id="JANUCT010000002">
    <property type="protein sequence ID" value="MCS3902308.1"/>
    <property type="molecule type" value="Genomic_DNA"/>
</dbReference>
<comment type="miscellaneous">
    <text evidence="2">Reaction mechanism of ThiL seems to utilize a direct, inline transfer of the gamma-phosphate of ATP to TMP rather than a phosphorylated enzyme intermediate.</text>
</comment>
<keyword evidence="2" id="KW-0479">Metal-binding</keyword>
<feature type="binding site" evidence="2">
    <location>
        <position position="72"/>
    </location>
    <ligand>
        <name>Mg(2+)</name>
        <dbReference type="ChEBI" id="CHEBI:18420"/>
        <label>4</label>
    </ligand>
</feature>
<sequence>MNEFDLIRQYFRRDIDDVAVRVGVGDDAAVLQVPDGYELVVTMDTLVSGVHFAATAAPADIGWKALAVNLSDLAAMGAEPRWITLGLTLPQADSNWLAGFSQGFFDLAEQFSVGLVGGDLTRGPLTITVQAHGLVPAATAITRSGAQCGDLLAVSGYLGDAGYALTGSGAADNDADYFRQRLHRPHPPVAAGMSVRGRVNAAIDISDGLLADSDHLLAASRLGAVIHTDHIPISPQLAAACDRQTALQLALTAGDDYELCLALAAAAEDDVRTALRAVNRELYVLGCLHEGSGVQLEPAVDGLSQSGYAHF</sequence>
<dbReference type="GO" id="GO:0009228">
    <property type="term" value="P:thiamine biosynthetic process"/>
    <property type="evidence" value="ECO:0007669"/>
    <property type="project" value="UniProtKB-KW"/>
</dbReference>
<feature type="binding site" evidence="2">
    <location>
        <position position="27"/>
    </location>
    <ligand>
        <name>Mg(2+)</name>
        <dbReference type="ChEBI" id="CHEBI:18420"/>
        <label>3</label>
    </ligand>
</feature>
<evidence type="ECO:0000313" key="6">
    <source>
        <dbReference type="Proteomes" id="UP001204445"/>
    </source>
</evidence>
<evidence type="ECO:0000259" key="4">
    <source>
        <dbReference type="Pfam" id="PF02769"/>
    </source>
</evidence>
<dbReference type="AlphaFoldDB" id="A0AAE3HKV5"/>
<dbReference type="PANTHER" id="PTHR30270:SF0">
    <property type="entry name" value="THIAMINE-MONOPHOSPHATE KINASE"/>
    <property type="match status" value="1"/>
</dbReference>
<keyword evidence="2 5" id="KW-0418">Kinase</keyword>
<dbReference type="GO" id="GO:0005524">
    <property type="term" value="F:ATP binding"/>
    <property type="evidence" value="ECO:0007669"/>
    <property type="project" value="UniProtKB-UniRule"/>
</dbReference>
<dbReference type="EC" id="2.7.4.16" evidence="2"/>
<dbReference type="GO" id="GO:0009229">
    <property type="term" value="P:thiamine diphosphate biosynthetic process"/>
    <property type="evidence" value="ECO:0007669"/>
    <property type="project" value="UniProtKB-UniRule"/>
</dbReference>
<keyword evidence="2" id="KW-0460">Magnesium</keyword>
<dbReference type="PANTHER" id="PTHR30270">
    <property type="entry name" value="THIAMINE-MONOPHOSPHATE KINASE"/>
    <property type="match status" value="1"/>
</dbReference>
<feature type="domain" description="PurM-like C-terminal" evidence="4">
    <location>
        <begin position="190"/>
        <end position="294"/>
    </location>
</feature>
<evidence type="ECO:0000259" key="3">
    <source>
        <dbReference type="Pfam" id="PF00586"/>
    </source>
</evidence>
<feature type="binding site" evidence="2">
    <location>
        <position position="72"/>
    </location>
    <ligand>
        <name>Mg(2+)</name>
        <dbReference type="ChEBI" id="CHEBI:18420"/>
        <label>2</label>
    </ligand>
</feature>
<dbReference type="RefSeq" id="WP_259053812.1">
    <property type="nucleotide sequence ID" value="NZ_JANUCT010000002.1"/>
</dbReference>
<accession>A0AAE3HKV5</accession>
<comment type="similarity">
    <text evidence="2">Belongs to the thiamine-monophosphate kinase family.</text>
</comment>
<feature type="binding site" evidence="2">
    <location>
        <position position="51"/>
    </location>
    <ligand>
        <name>substrate</name>
    </ligand>
</feature>
<keyword evidence="2 5" id="KW-0808">Transferase</keyword>
<comment type="function">
    <text evidence="2">Catalyzes the ATP-dependent phosphorylation of thiamine-monophosphate (TMP) to form thiamine-pyrophosphate (TPP), the active form of vitamin B1.</text>
</comment>
<feature type="binding site" evidence="2">
    <location>
        <position position="119"/>
    </location>
    <ligand>
        <name>Mg(2+)</name>
        <dbReference type="ChEBI" id="CHEBI:18420"/>
        <label>1</label>
    </ligand>
</feature>
<dbReference type="GO" id="GO:0000287">
    <property type="term" value="F:magnesium ion binding"/>
    <property type="evidence" value="ECO:0007669"/>
    <property type="project" value="UniProtKB-UniRule"/>
</dbReference>
<dbReference type="Pfam" id="PF00586">
    <property type="entry name" value="AIRS"/>
    <property type="match status" value="1"/>
</dbReference>
<feature type="binding site" evidence="2">
    <location>
        <begin position="118"/>
        <end position="119"/>
    </location>
    <ligand>
        <name>ATP</name>
        <dbReference type="ChEBI" id="CHEBI:30616"/>
    </ligand>
</feature>
<feature type="binding site" evidence="2">
    <location>
        <position position="308"/>
    </location>
    <ligand>
        <name>substrate</name>
    </ligand>
</feature>
<dbReference type="InterPro" id="IPR010918">
    <property type="entry name" value="PurM-like_C_dom"/>
</dbReference>
<feature type="binding site" evidence="2">
    <location>
        <position position="206"/>
    </location>
    <ligand>
        <name>ATP</name>
        <dbReference type="ChEBI" id="CHEBI:30616"/>
    </ligand>
</feature>
<feature type="binding site" evidence="2">
    <location>
        <position position="72"/>
    </location>
    <ligand>
        <name>Mg(2+)</name>
        <dbReference type="ChEBI" id="CHEBI:18420"/>
        <label>3</label>
    </ligand>
</feature>
<feature type="binding site" evidence="2">
    <location>
        <position position="44"/>
    </location>
    <ligand>
        <name>Mg(2+)</name>
        <dbReference type="ChEBI" id="CHEBI:18420"/>
        <label>1</label>
    </ligand>
</feature>
<dbReference type="InterPro" id="IPR016188">
    <property type="entry name" value="PurM-like_N"/>
</dbReference>
<dbReference type="HAMAP" id="MF_02128">
    <property type="entry name" value="TMP_kinase"/>
    <property type="match status" value="1"/>
</dbReference>
<feature type="binding site" evidence="2">
    <location>
        <position position="207"/>
    </location>
    <ligand>
        <name>Mg(2+)</name>
        <dbReference type="ChEBI" id="CHEBI:18420"/>
        <label>5</label>
    </ligand>
</feature>
<evidence type="ECO:0000256" key="1">
    <source>
        <dbReference type="ARBA" id="ARBA00022977"/>
    </source>
</evidence>